<proteinExistence type="predicted"/>
<accession>A0A2T4D9K4</accession>
<protein>
    <submittedName>
        <fullName evidence="1">Peroxiredoxin</fullName>
    </submittedName>
</protein>
<reference evidence="1 2" key="1">
    <citation type="submission" date="2018-03" db="EMBL/GenBank/DDBJ databases">
        <title>Cross-interface Injection: A General Nanoliter Liquid Handling Method Applied to Single Cells Genome Amplification Automated Nanoliter Liquid Handling Applied to Single Cell Multiple Displacement Amplification.</title>
        <authorList>
            <person name="Yun J."/>
            <person name="Xu P."/>
            <person name="Xu J."/>
            <person name="Dai X."/>
            <person name="Wang Y."/>
            <person name="Zheng X."/>
            <person name="Cao C."/>
            <person name="Yi Q."/>
            <person name="Zhu Y."/>
            <person name="Wang L."/>
            <person name="Dong Z."/>
            <person name="Huang Y."/>
            <person name="Huang L."/>
            <person name="Du W."/>
        </authorList>
    </citation>
    <scope>NUCLEOTIDE SEQUENCE [LARGE SCALE GENOMIC DNA]</scope>
    <source>
        <strain evidence="1 2">A12-4</strain>
    </source>
</reference>
<dbReference type="InterPro" id="IPR015946">
    <property type="entry name" value="KH_dom-like_a/b"/>
</dbReference>
<dbReference type="EMBL" id="PYVF01000001">
    <property type="protein sequence ID" value="PTB90484.1"/>
    <property type="molecule type" value="Genomic_DNA"/>
</dbReference>
<dbReference type="Gene3D" id="3.30.300.20">
    <property type="match status" value="1"/>
</dbReference>
<dbReference type="Pfam" id="PF02566">
    <property type="entry name" value="OsmC"/>
    <property type="match status" value="1"/>
</dbReference>
<dbReference type="SUPFAM" id="SSF82784">
    <property type="entry name" value="OsmC-like"/>
    <property type="match status" value="1"/>
</dbReference>
<dbReference type="Proteomes" id="UP000242087">
    <property type="component" value="Unassembled WGS sequence"/>
</dbReference>
<evidence type="ECO:0000313" key="1">
    <source>
        <dbReference type="EMBL" id="PTB90484.1"/>
    </source>
</evidence>
<dbReference type="InterPro" id="IPR036102">
    <property type="entry name" value="OsmC/Ohrsf"/>
</dbReference>
<dbReference type="AlphaFoldDB" id="A0A2T4D9K4"/>
<comment type="caution">
    <text evidence="1">The sequence shown here is derived from an EMBL/GenBank/DDBJ whole genome shotgun (WGS) entry which is preliminary data.</text>
</comment>
<dbReference type="InterPro" id="IPR003718">
    <property type="entry name" value="OsmC/Ohr_fam"/>
</dbReference>
<organism evidence="1 2">
    <name type="scientific">Pseudidiomarina aestuarii</name>
    <dbReference type="NCBI Taxonomy" id="624146"/>
    <lineage>
        <taxon>Bacteria</taxon>
        <taxon>Pseudomonadati</taxon>
        <taxon>Pseudomonadota</taxon>
        <taxon>Gammaproteobacteria</taxon>
        <taxon>Alteromonadales</taxon>
        <taxon>Idiomarinaceae</taxon>
        <taxon>Pseudidiomarina</taxon>
    </lineage>
</organism>
<name>A0A2T4D9K4_9GAMM</name>
<evidence type="ECO:0000313" key="2">
    <source>
        <dbReference type="Proteomes" id="UP000242087"/>
    </source>
</evidence>
<sequence length="150" mass="15972">MSNQASVVNLTLVEGYKFEVDFGDFGTITTDEPEPLGSGSGPSPSQLLAAAVANCMAASLMFAVRKYKGDPGQMSAQVTATTERVDGRLRVTHLDVDLRLGNPAVELPQLDKILAQFEDFCVVTQSVRQGIEVTAKVHDSTGMGVHSSTK</sequence>
<gene>
    <name evidence="1" type="ORF">C9927_00110</name>
</gene>